<evidence type="ECO:0000313" key="5">
    <source>
        <dbReference type="EMBL" id="XBP72948.1"/>
    </source>
</evidence>
<feature type="domain" description="HTH gntR-type" evidence="4">
    <location>
        <begin position="26"/>
        <end position="93"/>
    </location>
</feature>
<name>A0AAU7LZQ7_9BURK</name>
<dbReference type="GO" id="GO:0003677">
    <property type="term" value="F:DNA binding"/>
    <property type="evidence" value="ECO:0007669"/>
    <property type="project" value="UniProtKB-KW"/>
</dbReference>
<keyword evidence="1" id="KW-0805">Transcription regulation</keyword>
<keyword evidence="2" id="KW-0238">DNA-binding</keyword>
<dbReference type="InterPro" id="IPR036388">
    <property type="entry name" value="WH-like_DNA-bd_sf"/>
</dbReference>
<keyword evidence="5" id="KW-0614">Plasmid</keyword>
<accession>A0AAU7LZQ7</accession>
<proteinExistence type="predicted"/>
<dbReference type="GO" id="GO:0003700">
    <property type="term" value="F:DNA-binding transcription factor activity"/>
    <property type="evidence" value="ECO:0007669"/>
    <property type="project" value="InterPro"/>
</dbReference>
<sequence length="237" mass="26340">MKNEISTVNNEPLDPSGLPSLLRRPVRLGEEVYNALYAQLMSHKIPPGGRIAVDSLVRELGVSQTPIREALSRLEAQGLVVKTHLIGYSAADQLNKNRLEQLYELRLLLEPAMAAKAAVNMSEPALDALEGIARQMNALGKADLQIAYGQFAQRDGDFHDLIAAGSGNELAREALANLHTHVHLFRLFHHSRATKEANEEHAQIIAALRRRNANEASQAMRNHIERSRVRFETFFTG</sequence>
<gene>
    <name evidence="5" type="ORF">ABLV49_24435</name>
</gene>
<dbReference type="Pfam" id="PF00392">
    <property type="entry name" value="GntR"/>
    <property type="match status" value="1"/>
</dbReference>
<dbReference type="PANTHER" id="PTHR43537:SF24">
    <property type="entry name" value="GLUCONATE OPERON TRANSCRIPTIONAL REPRESSOR"/>
    <property type="match status" value="1"/>
</dbReference>
<dbReference type="SMART" id="SM00345">
    <property type="entry name" value="HTH_GNTR"/>
    <property type="match status" value="1"/>
</dbReference>
<evidence type="ECO:0000256" key="1">
    <source>
        <dbReference type="ARBA" id="ARBA00023015"/>
    </source>
</evidence>
<dbReference type="PROSITE" id="PS50949">
    <property type="entry name" value="HTH_GNTR"/>
    <property type="match status" value="1"/>
</dbReference>
<dbReference type="AlphaFoldDB" id="A0AAU7LZQ7"/>
<protein>
    <submittedName>
        <fullName evidence="5">GntR family transcriptional regulator</fullName>
    </submittedName>
</protein>
<keyword evidence="3" id="KW-0804">Transcription</keyword>
<dbReference type="SUPFAM" id="SSF48008">
    <property type="entry name" value="GntR ligand-binding domain-like"/>
    <property type="match status" value="1"/>
</dbReference>
<dbReference type="SMART" id="SM00895">
    <property type="entry name" value="FCD"/>
    <property type="match status" value="1"/>
</dbReference>
<dbReference type="EMBL" id="CP157678">
    <property type="protein sequence ID" value="XBP72948.1"/>
    <property type="molecule type" value="Genomic_DNA"/>
</dbReference>
<dbReference type="SUPFAM" id="SSF46785">
    <property type="entry name" value="Winged helix' DNA-binding domain"/>
    <property type="match status" value="1"/>
</dbReference>
<dbReference type="Gene3D" id="1.10.10.10">
    <property type="entry name" value="Winged helix-like DNA-binding domain superfamily/Winged helix DNA-binding domain"/>
    <property type="match status" value="1"/>
</dbReference>
<dbReference type="InterPro" id="IPR000524">
    <property type="entry name" value="Tscrpt_reg_HTH_GntR"/>
</dbReference>
<dbReference type="InterPro" id="IPR036390">
    <property type="entry name" value="WH_DNA-bd_sf"/>
</dbReference>
<evidence type="ECO:0000259" key="4">
    <source>
        <dbReference type="PROSITE" id="PS50949"/>
    </source>
</evidence>
<dbReference type="InterPro" id="IPR008920">
    <property type="entry name" value="TF_FadR/GntR_C"/>
</dbReference>
<evidence type="ECO:0000256" key="2">
    <source>
        <dbReference type="ARBA" id="ARBA00023125"/>
    </source>
</evidence>
<evidence type="ECO:0000256" key="3">
    <source>
        <dbReference type="ARBA" id="ARBA00023163"/>
    </source>
</evidence>
<dbReference type="RefSeq" id="WP_349282812.1">
    <property type="nucleotide sequence ID" value="NZ_CBCSCU010000065.1"/>
</dbReference>
<geneLocation type="plasmid" evidence="5">
    <name>p3</name>
</geneLocation>
<dbReference type="InterPro" id="IPR011711">
    <property type="entry name" value="GntR_C"/>
</dbReference>
<dbReference type="PANTHER" id="PTHR43537">
    <property type="entry name" value="TRANSCRIPTIONAL REGULATOR, GNTR FAMILY"/>
    <property type="match status" value="1"/>
</dbReference>
<reference evidence="5" key="1">
    <citation type="submission" date="2024-05" db="EMBL/GenBank/DDBJ databases">
        <authorList>
            <person name="Bunk B."/>
            <person name="Swiderski J."/>
            <person name="Sproer C."/>
            <person name="Thiel V."/>
        </authorList>
    </citation>
    <scope>NUCLEOTIDE SEQUENCE</scope>
    <source>
        <strain evidence="5">DSM 17735</strain>
        <plasmid evidence="5">p3</plasmid>
    </source>
</reference>
<dbReference type="Pfam" id="PF07729">
    <property type="entry name" value="FCD"/>
    <property type="match status" value="1"/>
</dbReference>
<organism evidence="5">
    <name type="scientific">Polaromonas hydrogenivorans</name>
    <dbReference type="NCBI Taxonomy" id="335476"/>
    <lineage>
        <taxon>Bacteria</taxon>
        <taxon>Pseudomonadati</taxon>
        <taxon>Pseudomonadota</taxon>
        <taxon>Betaproteobacteria</taxon>
        <taxon>Burkholderiales</taxon>
        <taxon>Comamonadaceae</taxon>
        <taxon>Polaromonas</taxon>
    </lineage>
</organism>
<dbReference type="Gene3D" id="1.20.120.530">
    <property type="entry name" value="GntR ligand-binding domain-like"/>
    <property type="match status" value="1"/>
</dbReference>